<dbReference type="GO" id="GO:0016810">
    <property type="term" value="F:hydrolase activity, acting on carbon-nitrogen (but not peptide) bonds"/>
    <property type="evidence" value="ECO:0007669"/>
    <property type="project" value="InterPro"/>
</dbReference>
<keyword evidence="1" id="KW-0479">Metal-binding</keyword>
<evidence type="ECO:0000256" key="2">
    <source>
        <dbReference type="ARBA" id="ARBA00022801"/>
    </source>
</evidence>
<dbReference type="InterPro" id="IPR002509">
    <property type="entry name" value="NODB_dom"/>
</dbReference>
<dbReference type="Gene3D" id="3.20.20.370">
    <property type="entry name" value="Glycoside hydrolase/deacetylase"/>
    <property type="match status" value="1"/>
</dbReference>
<keyword evidence="2" id="KW-0378">Hydrolase</keyword>
<accession>A0A7Y0F290</accession>
<dbReference type="PANTHER" id="PTHR10587">
    <property type="entry name" value="GLYCOSYL TRANSFERASE-RELATED"/>
    <property type="match status" value="1"/>
</dbReference>
<feature type="region of interest" description="Disordered" evidence="3">
    <location>
        <begin position="435"/>
        <end position="469"/>
    </location>
</feature>
<dbReference type="InterPro" id="IPR050248">
    <property type="entry name" value="Polysacc_deacetylase_ArnD"/>
</dbReference>
<keyword evidence="4" id="KW-1133">Transmembrane helix</keyword>
<feature type="compositionally biased region" description="Low complexity" evidence="3">
    <location>
        <begin position="443"/>
        <end position="469"/>
    </location>
</feature>
<feature type="domain" description="NodB homology" evidence="5">
    <location>
        <begin position="239"/>
        <end position="417"/>
    </location>
</feature>
<dbReference type="AlphaFoldDB" id="A0A7Y0F290"/>
<evidence type="ECO:0000313" key="6">
    <source>
        <dbReference type="EMBL" id="NMN00658.1"/>
    </source>
</evidence>
<evidence type="ECO:0000256" key="1">
    <source>
        <dbReference type="ARBA" id="ARBA00022723"/>
    </source>
</evidence>
<keyword evidence="7" id="KW-1185">Reference proteome</keyword>
<reference evidence="6 7" key="1">
    <citation type="submission" date="2020-02" db="EMBL/GenBank/DDBJ databases">
        <title>Characterization of phylogenetic diversity of novel bifidobacterial species isolated in Czech ZOOs.</title>
        <authorList>
            <person name="Lugli G.A."/>
            <person name="Vera N.B."/>
            <person name="Ventura M."/>
        </authorList>
    </citation>
    <scope>NUCLEOTIDE SEQUENCE [LARGE SCALE GENOMIC DNA]</scope>
    <source>
        <strain evidence="6 7">DSM 109958</strain>
    </source>
</reference>
<dbReference type="SUPFAM" id="SSF88713">
    <property type="entry name" value="Glycoside hydrolase/deacetylase"/>
    <property type="match status" value="1"/>
</dbReference>
<dbReference type="GO" id="GO:0005975">
    <property type="term" value="P:carbohydrate metabolic process"/>
    <property type="evidence" value="ECO:0007669"/>
    <property type="project" value="InterPro"/>
</dbReference>
<protein>
    <submittedName>
        <fullName evidence="6">Polysaccharide deacetylase</fullName>
    </submittedName>
</protein>
<comment type="caution">
    <text evidence="6">The sequence shown here is derived from an EMBL/GenBank/DDBJ whole genome shotgun (WGS) entry which is preliminary data.</text>
</comment>
<dbReference type="Proteomes" id="UP000588277">
    <property type="component" value="Unassembled WGS sequence"/>
</dbReference>
<dbReference type="GO" id="GO:0016020">
    <property type="term" value="C:membrane"/>
    <property type="evidence" value="ECO:0007669"/>
    <property type="project" value="TreeGrafter"/>
</dbReference>
<keyword evidence="4" id="KW-0812">Transmembrane</keyword>
<dbReference type="EMBL" id="JAAIIH010000008">
    <property type="protein sequence ID" value="NMN00658.1"/>
    <property type="molecule type" value="Genomic_DNA"/>
</dbReference>
<dbReference type="GO" id="GO:0046872">
    <property type="term" value="F:metal ion binding"/>
    <property type="evidence" value="ECO:0007669"/>
    <property type="project" value="UniProtKB-KW"/>
</dbReference>
<dbReference type="Pfam" id="PF01522">
    <property type="entry name" value="Polysacc_deac_1"/>
    <property type="match status" value="1"/>
</dbReference>
<evidence type="ECO:0000259" key="5">
    <source>
        <dbReference type="PROSITE" id="PS51677"/>
    </source>
</evidence>
<dbReference type="InterPro" id="IPR011330">
    <property type="entry name" value="Glyco_hydro/deAcase_b/a-brl"/>
</dbReference>
<dbReference type="PANTHER" id="PTHR10587:SF133">
    <property type="entry name" value="CHITIN DEACETYLASE 1-RELATED"/>
    <property type="match status" value="1"/>
</dbReference>
<dbReference type="CDD" id="cd10917">
    <property type="entry name" value="CE4_NodB_like_6s_7s"/>
    <property type="match status" value="1"/>
</dbReference>
<evidence type="ECO:0000313" key="7">
    <source>
        <dbReference type="Proteomes" id="UP000588277"/>
    </source>
</evidence>
<organism evidence="6 7">
    <name type="scientific">Bifidobacterium moraviense</name>
    <dbReference type="NCBI Taxonomy" id="2675323"/>
    <lineage>
        <taxon>Bacteria</taxon>
        <taxon>Bacillati</taxon>
        <taxon>Actinomycetota</taxon>
        <taxon>Actinomycetes</taxon>
        <taxon>Bifidobacteriales</taxon>
        <taxon>Bifidobacteriaceae</taxon>
        <taxon>Bifidobacterium</taxon>
    </lineage>
</organism>
<evidence type="ECO:0000256" key="4">
    <source>
        <dbReference type="SAM" id="Phobius"/>
    </source>
</evidence>
<gene>
    <name evidence="6" type="ORF">G1C96_1237</name>
</gene>
<dbReference type="RefSeq" id="WP_335341934.1">
    <property type="nucleotide sequence ID" value="NZ_JAAIIH010000008.1"/>
</dbReference>
<name>A0A7Y0F290_9BIFI</name>
<keyword evidence="4" id="KW-0472">Membrane</keyword>
<dbReference type="PROSITE" id="PS51677">
    <property type="entry name" value="NODB"/>
    <property type="match status" value="1"/>
</dbReference>
<feature type="transmembrane region" description="Helical" evidence="4">
    <location>
        <begin position="53"/>
        <end position="76"/>
    </location>
</feature>
<evidence type="ECO:0000256" key="3">
    <source>
        <dbReference type="SAM" id="MobiDB-lite"/>
    </source>
</evidence>
<proteinExistence type="predicted"/>
<sequence>MADQNDGRMASELEGVSDDDVQELDFNGSAYGAGPGNGGKGGKGGRRRGAGRIVAIVLAVVLVLSGAGFGGGWYWYHNLRPYPVIVDGNVVTIRSGESLAKILKDNAYFGKTPGKLISLTGKVINTTDGDPVAVTLNGAAVSEDALASTHLKEQDEITLTNGGDKTEDHDVKTEAIPHGKKATNIVTGGTIQLHVPGTDGTKETWVGKVSGETVDKGVTKEPVDEQTTAYRPHVPDGRKVIALTFDDGPSQYTTPMLDLFKEKGVHVTFFNIGTQAEEMKDVVQRMVDEGHQVASHSNTHPNMPKMTTEALRAELTAGFDDLAAAGVTTRMFRSPYGAFTNADWDRAGDLISTNVLWDIDTLDWKLPGAQAIHDTVMAQAHNGAIVLMHTGGGNRQQDVDALPSIIDDLKGQGYEFVTVGELMAMDKEQRFPDWAIKGEMPPTSGDAAQSGDAAATATPSASPSESAKQ</sequence>